<evidence type="ECO:0000313" key="2">
    <source>
        <dbReference type="Proteomes" id="UP000092445"/>
    </source>
</evidence>
<organism evidence="1 2">
    <name type="scientific">Glossina pallidipes</name>
    <name type="common">Tsetse fly</name>
    <dbReference type="NCBI Taxonomy" id="7398"/>
    <lineage>
        <taxon>Eukaryota</taxon>
        <taxon>Metazoa</taxon>
        <taxon>Ecdysozoa</taxon>
        <taxon>Arthropoda</taxon>
        <taxon>Hexapoda</taxon>
        <taxon>Insecta</taxon>
        <taxon>Pterygota</taxon>
        <taxon>Neoptera</taxon>
        <taxon>Endopterygota</taxon>
        <taxon>Diptera</taxon>
        <taxon>Brachycera</taxon>
        <taxon>Muscomorpha</taxon>
        <taxon>Hippoboscoidea</taxon>
        <taxon>Glossinidae</taxon>
        <taxon>Glossina</taxon>
    </lineage>
</organism>
<evidence type="ECO:0000313" key="1">
    <source>
        <dbReference type="EnsemblMetazoa" id="GPAI030850-PA"/>
    </source>
</evidence>
<accession>A0A1B0A0Q2</accession>
<dbReference type="EnsemblMetazoa" id="GPAI030850-RA">
    <property type="protein sequence ID" value="GPAI030850-PA"/>
    <property type="gene ID" value="GPAI030850"/>
</dbReference>
<sequence length="90" mass="9745">MVSCGDTQQAEQHTGHKQYMQIGNMQTSNTSTHPIIIIVKLKVSSIARVKLNYELEPNMPAWMSSSSGSTTGYAIGCCEIPASTGNQQVQ</sequence>
<keyword evidence="2" id="KW-1185">Reference proteome</keyword>
<protein>
    <submittedName>
        <fullName evidence="1">Uncharacterized protein</fullName>
    </submittedName>
</protein>
<name>A0A1B0A0Q2_GLOPL</name>
<proteinExistence type="predicted"/>
<dbReference type="Proteomes" id="UP000092445">
    <property type="component" value="Unassembled WGS sequence"/>
</dbReference>
<reference evidence="1" key="2">
    <citation type="submission" date="2020-05" db="UniProtKB">
        <authorList>
            <consortium name="EnsemblMetazoa"/>
        </authorList>
    </citation>
    <scope>IDENTIFICATION</scope>
    <source>
        <strain evidence="1">IAEA</strain>
    </source>
</reference>
<reference evidence="2" key="1">
    <citation type="submission" date="2014-03" db="EMBL/GenBank/DDBJ databases">
        <authorList>
            <person name="Aksoy S."/>
            <person name="Warren W."/>
            <person name="Wilson R.K."/>
        </authorList>
    </citation>
    <scope>NUCLEOTIDE SEQUENCE [LARGE SCALE GENOMIC DNA]</scope>
    <source>
        <strain evidence="2">IAEA</strain>
    </source>
</reference>
<dbReference type="AlphaFoldDB" id="A0A1B0A0Q2"/>
<dbReference type="VEuPathDB" id="VectorBase:GPAI030850"/>